<protein>
    <submittedName>
        <fullName evidence="1">Uncharacterized protein</fullName>
    </submittedName>
</protein>
<proteinExistence type="predicted"/>
<keyword evidence="2" id="KW-1185">Reference proteome</keyword>
<gene>
    <name evidence="1" type="ORF">K4L44_01305</name>
</gene>
<name>A0AC61NL31_9BACT</name>
<organism evidence="1 2">
    <name type="scientific">Halosquirtibacter laminarini</name>
    <dbReference type="NCBI Taxonomy" id="3374600"/>
    <lineage>
        <taxon>Bacteria</taxon>
        <taxon>Pseudomonadati</taxon>
        <taxon>Bacteroidota</taxon>
        <taxon>Bacteroidia</taxon>
        <taxon>Marinilabiliales</taxon>
        <taxon>Prolixibacteraceae</taxon>
        <taxon>Halosquirtibacter</taxon>
    </lineage>
</organism>
<evidence type="ECO:0000313" key="2">
    <source>
        <dbReference type="Proteomes" id="UP000826212"/>
    </source>
</evidence>
<dbReference type="Proteomes" id="UP000826212">
    <property type="component" value="Chromosome"/>
</dbReference>
<reference evidence="1" key="1">
    <citation type="submission" date="2021-08" db="EMBL/GenBank/DDBJ databases">
        <title>Novel anaerobic bacterium isolated from sea squirt in East Sea, Republic of Korea.</title>
        <authorList>
            <person name="Nguyen T.H."/>
            <person name="Li Z."/>
            <person name="Lee Y.-J."/>
            <person name="Ko J."/>
            <person name="Kim S.-G."/>
        </authorList>
    </citation>
    <scope>NUCLEOTIDE SEQUENCE</scope>
    <source>
        <strain evidence="1">KCTC 25031</strain>
    </source>
</reference>
<sequence>MRNFLVLYLILGTFIISCRPFNQSDETQYVATIGKYKLKQSDISKLLPTGLDSLDSVRFVDNFKQQWLRQKLLVIRAEKTLTLDEMDMRKKLEEYRENLLIYRLEKRYIEQNLDTLIPSDLSLKYYESHKAKFKLSKPIVKAVIVQVPSYAADPDEIMRLLMSKDSNDFLSLESYCFRYATKYDDFNNDWVSFDVIERFFKDDFLQPKKFFQRNRYYQQLDSTNFRCVYLNQFMDVGDNAPYEYSKKNVSALILNERKQKLLRKLDSLTYDSAVKNGELKQE</sequence>
<dbReference type="EMBL" id="CP081303">
    <property type="protein sequence ID" value="QZE14536.1"/>
    <property type="molecule type" value="Genomic_DNA"/>
</dbReference>
<accession>A0AC61NL31</accession>
<evidence type="ECO:0000313" key="1">
    <source>
        <dbReference type="EMBL" id="QZE14536.1"/>
    </source>
</evidence>